<reference evidence="1 2" key="1">
    <citation type="submission" date="2021-12" db="EMBL/GenBank/DDBJ databases">
        <title>Genome sequencing of bacteria with rrn-lacking chromosome and rrn-plasmid.</title>
        <authorList>
            <person name="Anda M."/>
            <person name="Iwasaki W."/>
        </authorList>
    </citation>
    <scope>NUCLEOTIDE SEQUENCE [LARGE SCALE GENOMIC DNA]</scope>
    <source>
        <strain evidence="1 2">NBRC 15940</strain>
    </source>
</reference>
<proteinExistence type="predicted"/>
<name>A0AAN4W018_9BACT</name>
<evidence type="ECO:0000313" key="1">
    <source>
        <dbReference type="EMBL" id="GJM62103.1"/>
    </source>
</evidence>
<dbReference type="AlphaFoldDB" id="A0AAN4W018"/>
<gene>
    <name evidence="1" type="ORF">PEDI_26550</name>
</gene>
<protein>
    <submittedName>
        <fullName evidence="1">Uncharacterized protein</fullName>
    </submittedName>
</protein>
<organism evidence="1 2">
    <name type="scientific">Persicobacter diffluens</name>
    <dbReference type="NCBI Taxonomy" id="981"/>
    <lineage>
        <taxon>Bacteria</taxon>
        <taxon>Pseudomonadati</taxon>
        <taxon>Bacteroidota</taxon>
        <taxon>Cytophagia</taxon>
        <taxon>Cytophagales</taxon>
        <taxon>Persicobacteraceae</taxon>
        <taxon>Persicobacter</taxon>
    </lineage>
</organism>
<keyword evidence="2" id="KW-1185">Reference proteome</keyword>
<accession>A0AAN4W018</accession>
<dbReference type="Proteomes" id="UP001310022">
    <property type="component" value="Unassembled WGS sequence"/>
</dbReference>
<sequence length="51" mass="5903">MEDLIKQVIAKSRGRRKSVAVIHRYLRMKYGISIDLSLLKDRLEATPSQFA</sequence>
<comment type="caution">
    <text evidence="1">The sequence shown here is derived from an EMBL/GenBank/DDBJ whole genome shotgun (WGS) entry which is preliminary data.</text>
</comment>
<evidence type="ECO:0000313" key="2">
    <source>
        <dbReference type="Proteomes" id="UP001310022"/>
    </source>
</evidence>
<dbReference type="EMBL" id="BQKE01000001">
    <property type="protein sequence ID" value="GJM62103.1"/>
    <property type="molecule type" value="Genomic_DNA"/>
</dbReference>